<keyword evidence="3" id="KW-1185">Reference proteome</keyword>
<dbReference type="InterPro" id="IPR024749">
    <property type="entry name" value="Collagen-bd_put"/>
</dbReference>
<dbReference type="SMART" id="SM00089">
    <property type="entry name" value="PKD"/>
    <property type="match status" value="1"/>
</dbReference>
<dbReference type="Proteomes" id="UP000184550">
    <property type="component" value="Unassembled WGS sequence"/>
</dbReference>
<dbReference type="InterPro" id="IPR013783">
    <property type="entry name" value="Ig-like_fold"/>
</dbReference>
<proteinExistence type="predicted"/>
<protein>
    <recommendedName>
        <fullName evidence="1">PKD/Chitinase domain-containing protein</fullName>
    </recommendedName>
</protein>
<comment type="caution">
    <text evidence="2">The sequence shown here is derived from an EMBL/GenBank/DDBJ whole genome shotgun (WGS) entry which is preliminary data.</text>
</comment>
<gene>
    <name evidence="2" type="ORF">PL8927_760137</name>
</gene>
<dbReference type="PANTHER" id="PTHR37836">
    <property type="entry name" value="LMO1036 PROTEIN"/>
    <property type="match status" value="1"/>
</dbReference>
<accession>A0A7Z9BU98</accession>
<dbReference type="Gene3D" id="3.20.20.80">
    <property type="entry name" value="Glycosidases"/>
    <property type="match status" value="1"/>
</dbReference>
<name>A0A7Z9BU98_9CYAN</name>
<sequence>MSSYLPTPSSLKRMILNATLMSLILGCRPAPEANSQPDAILEPVNYTPVVSAGFPQVIPPKNSVQLYGNVTYLGDSKDLKTQWQKISGSGKVTFSNDKIPNTTAQFSQPGTYVLQLKATGAEHSSQDEVIVQVNPISQLQIPALGIFEQGFIHSGNYQNPYTEVEAIATLTTPQGQTQTIPLFWDGGKTWKLRFSPNIEGIWKWSIKSNDPGLNNKSGSFKTSPAQNKGGIQVNPKYPHHFIYQDGTPFWLFGDTHWTLYNQIPKEKLDRNSVQEYIDQRAKQGFNYIHSNLLSREKNEGGLAFENLSEETLNPGYWQEVDSRIKYLNKKGITPMLFLSWAKDGGSKQDWRAFPNQEARLRYARYIMARYSAFNVAFTVAGEWNEYGDKSMYENIAQEMVKFDPHQRLIGIHPGERSYTVAEFAKEDWMSFADYQQNYTKLHERILEKLKYNKPVINSEYAYYLRDQNEDGKVDKPNSATLDEIRHGSWDIVMAGGYFVTGWGTTYFGGIRDPGGFNVNDPKNDDWEVQVQQIPKLFKSLDWWKFKPLEKRIKGEGTHYLLANENQQYIVYVRDTKKPLSLALESETTVSYSIQIYNPRLGKFSDLPNFTGTNSITLQPPTQEDWVFVLKKLNP</sequence>
<reference evidence="2" key="1">
    <citation type="submission" date="2019-10" db="EMBL/GenBank/DDBJ databases">
        <authorList>
            <consortium name="Genoscope - CEA"/>
            <person name="William W."/>
        </authorList>
    </citation>
    <scope>NUCLEOTIDE SEQUENCE [LARGE SCALE GENOMIC DNA]</scope>
    <source>
        <strain evidence="2">BBR_PRJEB10992</strain>
    </source>
</reference>
<evidence type="ECO:0000313" key="2">
    <source>
        <dbReference type="EMBL" id="VXD22847.1"/>
    </source>
</evidence>
<dbReference type="Pfam" id="PF22352">
    <property type="entry name" value="K319L-like_PKD"/>
    <property type="match status" value="1"/>
</dbReference>
<dbReference type="PANTHER" id="PTHR37836:SF2">
    <property type="entry name" value="DUF4038 DOMAIN-CONTAINING PROTEIN"/>
    <property type="match status" value="1"/>
</dbReference>
<dbReference type="SUPFAM" id="SSF51445">
    <property type="entry name" value="(Trans)glycosidases"/>
    <property type="match status" value="1"/>
</dbReference>
<organism evidence="2 3">
    <name type="scientific">Planktothrix serta PCC 8927</name>
    <dbReference type="NCBI Taxonomy" id="671068"/>
    <lineage>
        <taxon>Bacteria</taxon>
        <taxon>Bacillati</taxon>
        <taxon>Cyanobacteriota</taxon>
        <taxon>Cyanophyceae</taxon>
        <taxon>Oscillatoriophycideae</taxon>
        <taxon>Oscillatoriales</taxon>
        <taxon>Microcoleaceae</taxon>
        <taxon>Planktothrix</taxon>
    </lineage>
</organism>
<dbReference type="EMBL" id="CZCU02000153">
    <property type="protein sequence ID" value="VXD22847.1"/>
    <property type="molecule type" value="Genomic_DNA"/>
</dbReference>
<dbReference type="Pfam" id="PF16586">
    <property type="entry name" value="DUF5060"/>
    <property type="match status" value="1"/>
</dbReference>
<evidence type="ECO:0000259" key="1">
    <source>
        <dbReference type="SMART" id="SM00089"/>
    </source>
</evidence>
<evidence type="ECO:0000313" key="3">
    <source>
        <dbReference type="Proteomes" id="UP000184550"/>
    </source>
</evidence>
<dbReference type="Pfam" id="PF12904">
    <property type="entry name" value="Collagen_bind_2"/>
    <property type="match status" value="1"/>
</dbReference>
<dbReference type="Pfam" id="PF13204">
    <property type="entry name" value="Apiosidase"/>
    <property type="match status" value="1"/>
</dbReference>
<feature type="domain" description="PKD/Chitinase" evidence="1">
    <location>
        <begin position="49"/>
        <end position="136"/>
    </location>
</feature>
<dbReference type="Gene3D" id="2.60.40.10">
    <property type="entry name" value="Immunoglobulins"/>
    <property type="match status" value="2"/>
</dbReference>
<dbReference type="OrthoDB" id="435029at2"/>
<dbReference type="InterPro" id="IPR022409">
    <property type="entry name" value="PKD/Chitinase_dom"/>
</dbReference>
<dbReference type="AlphaFoldDB" id="A0A7Z9BU98"/>
<dbReference type="RefSeq" id="WP_083625146.1">
    <property type="nucleotide sequence ID" value="NZ_LR734878.1"/>
</dbReference>
<dbReference type="InterPro" id="IPR025277">
    <property type="entry name" value="Apiosidase-like_cat_dom"/>
</dbReference>
<dbReference type="InterPro" id="IPR032260">
    <property type="entry name" value="DUF5060"/>
</dbReference>
<dbReference type="InterPro" id="IPR017853">
    <property type="entry name" value="GH"/>
</dbReference>